<dbReference type="KEGG" id="plon:Pla110_18960"/>
<feature type="domain" description="HTH iclR-type" evidence="4">
    <location>
        <begin position="17"/>
        <end position="85"/>
    </location>
</feature>
<dbReference type="Gene3D" id="1.10.10.10">
    <property type="entry name" value="Winged helix-like DNA-binding domain superfamily/Winged helix DNA-binding domain"/>
    <property type="match status" value="1"/>
</dbReference>
<keyword evidence="3" id="KW-0804">Transcription</keyword>
<dbReference type="PANTHER" id="PTHR30136">
    <property type="entry name" value="HELIX-TURN-HELIX TRANSCRIPTIONAL REGULATOR, ICLR FAMILY"/>
    <property type="match status" value="1"/>
</dbReference>
<evidence type="ECO:0000259" key="5">
    <source>
        <dbReference type="PROSITE" id="PS51078"/>
    </source>
</evidence>
<dbReference type="InterPro" id="IPR036390">
    <property type="entry name" value="WH_DNA-bd_sf"/>
</dbReference>
<dbReference type="PROSITE" id="PS51078">
    <property type="entry name" value="ICLR_ED"/>
    <property type="match status" value="1"/>
</dbReference>
<protein>
    <submittedName>
        <fullName evidence="6">HTH-type transcriptional regulator YiaJ</fullName>
    </submittedName>
</protein>
<dbReference type="SUPFAM" id="SSF46785">
    <property type="entry name" value="Winged helix' DNA-binding domain"/>
    <property type="match status" value="1"/>
</dbReference>
<proteinExistence type="predicted"/>
<dbReference type="Pfam" id="PF09339">
    <property type="entry name" value="HTH_IclR"/>
    <property type="match status" value="1"/>
</dbReference>
<dbReference type="Proteomes" id="UP000317178">
    <property type="component" value="Chromosome"/>
</dbReference>
<dbReference type="AlphaFoldDB" id="A0A518CLS2"/>
<dbReference type="Pfam" id="PF01614">
    <property type="entry name" value="IclR_C"/>
    <property type="match status" value="1"/>
</dbReference>
<feature type="domain" description="IclR-ED" evidence="5">
    <location>
        <begin position="79"/>
        <end position="256"/>
    </location>
</feature>
<name>A0A518CLS2_9PLAN</name>
<gene>
    <name evidence="6" type="primary">yiaJ</name>
    <name evidence="6" type="ORF">Pla110_18960</name>
</gene>
<dbReference type="InterPro" id="IPR014757">
    <property type="entry name" value="Tscrpt_reg_IclR_C"/>
</dbReference>
<dbReference type="GO" id="GO:0045892">
    <property type="term" value="P:negative regulation of DNA-templated transcription"/>
    <property type="evidence" value="ECO:0007669"/>
    <property type="project" value="TreeGrafter"/>
</dbReference>
<dbReference type="InterPro" id="IPR050707">
    <property type="entry name" value="HTH_MetabolicPath_Reg"/>
</dbReference>
<accession>A0A518CLS2</accession>
<dbReference type="Gene3D" id="3.30.450.40">
    <property type="match status" value="1"/>
</dbReference>
<dbReference type="PROSITE" id="PS51077">
    <property type="entry name" value="HTH_ICLR"/>
    <property type="match status" value="1"/>
</dbReference>
<dbReference type="SMART" id="SM00346">
    <property type="entry name" value="HTH_ICLR"/>
    <property type="match status" value="1"/>
</dbReference>
<sequence length="280" mass="31477">MSKTASSSEEPKKSYRAPALEKGLDVLELMANAPHAMNLTDIARELGRTKQELFRIMASLQSRGYLLRDEAQRYRASTKMFELGSRNYSTQALVARSMPHMERLVDELGESCHLNIIVQDRMMVVARAECPSDVSLAVRVGAAFQLHQRISGRVALAFMNEERLAQYWERVCEPADVVETIEMELKQIRLNGFDLADSPLLRGVKDCAVPIIKGNCHLLGVLCVSYLTRVDEAIDRESLPEFLKQTALSIVAEFSPQPEIMDEDGIEFTELAESLTRSIK</sequence>
<evidence type="ECO:0000256" key="1">
    <source>
        <dbReference type="ARBA" id="ARBA00023015"/>
    </source>
</evidence>
<dbReference type="GO" id="GO:0003700">
    <property type="term" value="F:DNA-binding transcription factor activity"/>
    <property type="evidence" value="ECO:0007669"/>
    <property type="project" value="TreeGrafter"/>
</dbReference>
<dbReference type="RefSeq" id="WP_197440618.1">
    <property type="nucleotide sequence ID" value="NZ_CP036281.1"/>
</dbReference>
<dbReference type="PANTHER" id="PTHR30136:SF7">
    <property type="entry name" value="HTH-TYPE TRANSCRIPTIONAL REGULATOR KDGR-RELATED"/>
    <property type="match status" value="1"/>
</dbReference>
<dbReference type="InterPro" id="IPR005471">
    <property type="entry name" value="Tscrpt_reg_IclR_N"/>
</dbReference>
<organism evidence="6 7">
    <name type="scientific">Polystyrenella longa</name>
    <dbReference type="NCBI Taxonomy" id="2528007"/>
    <lineage>
        <taxon>Bacteria</taxon>
        <taxon>Pseudomonadati</taxon>
        <taxon>Planctomycetota</taxon>
        <taxon>Planctomycetia</taxon>
        <taxon>Planctomycetales</taxon>
        <taxon>Planctomycetaceae</taxon>
        <taxon>Polystyrenella</taxon>
    </lineage>
</organism>
<keyword evidence="1" id="KW-0805">Transcription regulation</keyword>
<dbReference type="EMBL" id="CP036281">
    <property type="protein sequence ID" value="QDU80172.1"/>
    <property type="molecule type" value="Genomic_DNA"/>
</dbReference>
<dbReference type="InterPro" id="IPR036388">
    <property type="entry name" value="WH-like_DNA-bd_sf"/>
</dbReference>
<evidence type="ECO:0000256" key="2">
    <source>
        <dbReference type="ARBA" id="ARBA00023125"/>
    </source>
</evidence>
<evidence type="ECO:0000259" key="4">
    <source>
        <dbReference type="PROSITE" id="PS51077"/>
    </source>
</evidence>
<keyword evidence="2" id="KW-0238">DNA-binding</keyword>
<evidence type="ECO:0000313" key="7">
    <source>
        <dbReference type="Proteomes" id="UP000317178"/>
    </source>
</evidence>
<reference evidence="6 7" key="1">
    <citation type="submission" date="2019-02" db="EMBL/GenBank/DDBJ databases">
        <title>Deep-cultivation of Planctomycetes and their phenomic and genomic characterization uncovers novel biology.</title>
        <authorList>
            <person name="Wiegand S."/>
            <person name="Jogler M."/>
            <person name="Boedeker C."/>
            <person name="Pinto D."/>
            <person name="Vollmers J."/>
            <person name="Rivas-Marin E."/>
            <person name="Kohn T."/>
            <person name="Peeters S.H."/>
            <person name="Heuer A."/>
            <person name="Rast P."/>
            <person name="Oberbeckmann S."/>
            <person name="Bunk B."/>
            <person name="Jeske O."/>
            <person name="Meyerdierks A."/>
            <person name="Storesund J.E."/>
            <person name="Kallscheuer N."/>
            <person name="Luecker S."/>
            <person name="Lage O.M."/>
            <person name="Pohl T."/>
            <person name="Merkel B.J."/>
            <person name="Hornburger P."/>
            <person name="Mueller R.-W."/>
            <person name="Bruemmer F."/>
            <person name="Labrenz M."/>
            <person name="Spormann A.M."/>
            <person name="Op den Camp H."/>
            <person name="Overmann J."/>
            <person name="Amann R."/>
            <person name="Jetten M.S.M."/>
            <person name="Mascher T."/>
            <person name="Medema M.H."/>
            <person name="Devos D.P."/>
            <person name="Kaster A.-K."/>
            <person name="Ovreas L."/>
            <person name="Rohde M."/>
            <person name="Galperin M.Y."/>
            <person name="Jogler C."/>
        </authorList>
    </citation>
    <scope>NUCLEOTIDE SEQUENCE [LARGE SCALE GENOMIC DNA]</scope>
    <source>
        <strain evidence="6 7">Pla110</strain>
    </source>
</reference>
<keyword evidence="7" id="KW-1185">Reference proteome</keyword>
<evidence type="ECO:0000313" key="6">
    <source>
        <dbReference type="EMBL" id="QDU80172.1"/>
    </source>
</evidence>
<dbReference type="InterPro" id="IPR029016">
    <property type="entry name" value="GAF-like_dom_sf"/>
</dbReference>
<evidence type="ECO:0000256" key="3">
    <source>
        <dbReference type="ARBA" id="ARBA00023163"/>
    </source>
</evidence>
<dbReference type="SUPFAM" id="SSF55781">
    <property type="entry name" value="GAF domain-like"/>
    <property type="match status" value="1"/>
</dbReference>
<dbReference type="GO" id="GO:0003677">
    <property type="term" value="F:DNA binding"/>
    <property type="evidence" value="ECO:0007669"/>
    <property type="project" value="UniProtKB-KW"/>
</dbReference>